<proteinExistence type="predicted"/>
<keyword evidence="3" id="KW-1185">Reference proteome</keyword>
<dbReference type="InterPro" id="IPR013785">
    <property type="entry name" value="Aldolase_TIM"/>
</dbReference>
<dbReference type="SUPFAM" id="SSF51395">
    <property type="entry name" value="FMN-linked oxidoreductases"/>
    <property type="match status" value="1"/>
</dbReference>
<evidence type="ECO:0000313" key="3">
    <source>
        <dbReference type="Proteomes" id="UP000217790"/>
    </source>
</evidence>
<organism evidence="2 3">
    <name type="scientific">Armillaria gallica</name>
    <name type="common">Bulbous honey fungus</name>
    <name type="synonym">Armillaria bulbosa</name>
    <dbReference type="NCBI Taxonomy" id="47427"/>
    <lineage>
        <taxon>Eukaryota</taxon>
        <taxon>Fungi</taxon>
        <taxon>Dikarya</taxon>
        <taxon>Basidiomycota</taxon>
        <taxon>Agaricomycotina</taxon>
        <taxon>Agaricomycetes</taxon>
        <taxon>Agaricomycetidae</taxon>
        <taxon>Agaricales</taxon>
        <taxon>Marasmiineae</taxon>
        <taxon>Physalacriaceae</taxon>
        <taxon>Armillaria</taxon>
    </lineage>
</organism>
<dbReference type="Pfam" id="PF00724">
    <property type="entry name" value="Oxidored_FMN"/>
    <property type="match status" value="1"/>
</dbReference>
<dbReference type="GO" id="GO:0010181">
    <property type="term" value="F:FMN binding"/>
    <property type="evidence" value="ECO:0007669"/>
    <property type="project" value="InterPro"/>
</dbReference>
<dbReference type="OMA" id="QGECPMD"/>
<dbReference type="FunCoup" id="A0A2H3CYX9">
    <property type="interactions" value="269"/>
</dbReference>
<dbReference type="AlphaFoldDB" id="A0A2H3CYX9"/>
<dbReference type="OrthoDB" id="276546at2759"/>
<accession>A0A2H3CYX9</accession>
<evidence type="ECO:0000259" key="1">
    <source>
        <dbReference type="Pfam" id="PF00724"/>
    </source>
</evidence>
<dbReference type="PANTHER" id="PTHR22893">
    <property type="entry name" value="NADH OXIDOREDUCTASE-RELATED"/>
    <property type="match status" value="1"/>
</dbReference>
<dbReference type="PANTHER" id="PTHR22893:SF91">
    <property type="entry name" value="NADPH DEHYDROGENASE 2-RELATED"/>
    <property type="match status" value="1"/>
</dbReference>
<dbReference type="STRING" id="47427.A0A2H3CYX9"/>
<sequence length="402" mass="44928">MNHQHPEGTGQDARYKGTLCTYRVFFVEYVRTTMSTSKLFQPITVGRLSLSHRVVLAPMGRFRVNPVTLSPLLPLVKDYYVQRAMVPGTLLITEGTLIAAKASGIPSLPEIWTEEQISAWTEIVNGVHAQGSYIYMQIAAFGRQASPDYLKSRDSTFPHVGPSALPHAPGAPIPREITKEEINEHTEFFGIAAANAVHRAGFDGVEIHGANGFLVDQFLQSTSNVRDDEYGGSVQKWVRFPLEVIERVVKEVGADRVGIRLSPWNRLAGMGMEDPIPTFSYLTTRVKELYPDFAYIHVVEARVDGFTDLSPEDIKEFETNDFIRKIWAPKPLISAGGYTRESGMETADEKGDLIAYGRWFISNPDLVTRLEKNIPFSKYDRSTFYVSGDTSGVGYTDYPFAQ</sequence>
<protein>
    <submittedName>
        <fullName evidence="2">FMN-linked oxidoreductase</fullName>
    </submittedName>
</protein>
<dbReference type="InterPro" id="IPR001155">
    <property type="entry name" value="OxRdtase_FMN_N"/>
</dbReference>
<feature type="domain" description="NADH:flavin oxidoreductase/NADH oxidase N-terminal" evidence="1">
    <location>
        <begin position="38"/>
        <end position="375"/>
    </location>
</feature>
<dbReference type="GO" id="GO:0016491">
    <property type="term" value="F:oxidoreductase activity"/>
    <property type="evidence" value="ECO:0007669"/>
    <property type="project" value="InterPro"/>
</dbReference>
<dbReference type="InterPro" id="IPR045247">
    <property type="entry name" value="Oye-like"/>
</dbReference>
<gene>
    <name evidence="2" type="ORF">ARMGADRAFT_435140</name>
</gene>
<reference evidence="3" key="1">
    <citation type="journal article" date="2017" name="Nat. Ecol. Evol.">
        <title>Genome expansion and lineage-specific genetic innovations in the forest pathogenic fungi Armillaria.</title>
        <authorList>
            <person name="Sipos G."/>
            <person name="Prasanna A.N."/>
            <person name="Walter M.C."/>
            <person name="O'Connor E."/>
            <person name="Balint B."/>
            <person name="Krizsan K."/>
            <person name="Kiss B."/>
            <person name="Hess J."/>
            <person name="Varga T."/>
            <person name="Slot J."/>
            <person name="Riley R."/>
            <person name="Boka B."/>
            <person name="Rigling D."/>
            <person name="Barry K."/>
            <person name="Lee J."/>
            <person name="Mihaltcheva S."/>
            <person name="LaButti K."/>
            <person name="Lipzen A."/>
            <person name="Waldron R."/>
            <person name="Moloney N.M."/>
            <person name="Sperisen C."/>
            <person name="Kredics L."/>
            <person name="Vagvoelgyi C."/>
            <person name="Patrignani A."/>
            <person name="Fitzpatrick D."/>
            <person name="Nagy I."/>
            <person name="Doyle S."/>
            <person name="Anderson J.B."/>
            <person name="Grigoriev I.V."/>
            <person name="Gueldener U."/>
            <person name="Muensterkoetter M."/>
            <person name="Nagy L.G."/>
        </authorList>
    </citation>
    <scope>NUCLEOTIDE SEQUENCE [LARGE SCALE GENOMIC DNA]</scope>
    <source>
        <strain evidence="3">Ar21-2</strain>
    </source>
</reference>
<dbReference type="InParanoid" id="A0A2H3CYX9"/>
<dbReference type="EMBL" id="KZ293674">
    <property type="protein sequence ID" value="PBK88211.1"/>
    <property type="molecule type" value="Genomic_DNA"/>
</dbReference>
<dbReference type="Proteomes" id="UP000217790">
    <property type="component" value="Unassembled WGS sequence"/>
</dbReference>
<dbReference type="CDD" id="cd02933">
    <property type="entry name" value="OYE_like_FMN"/>
    <property type="match status" value="1"/>
</dbReference>
<name>A0A2H3CYX9_ARMGA</name>
<evidence type="ECO:0000313" key="2">
    <source>
        <dbReference type="EMBL" id="PBK88211.1"/>
    </source>
</evidence>
<dbReference type="Gene3D" id="3.20.20.70">
    <property type="entry name" value="Aldolase class I"/>
    <property type="match status" value="1"/>
</dbReference>